<name>A0A852UZA8_9ACTN</name>
<organism evidence="1 2">
    <name type="scientific">Streptosporangium sandarakinum</name>
    <dbReference type="NCBI Taxonomy" id="1260955"/>
    <lineage>
        <taxon>Bacteria</taxon>
        <taxon>Bacillati</taxon>
        <taxon>Actinomycetota</taxon>
        <taxon>Actinomycetes</taxon>
        <taxon>Streptosporangiales</taxon>
        <taxon>Streptosporangiaceae</taxon>
        <taxon>Streptosporangium</taxon>
    </lineage>
</organism>
<dbReference type="AlphaFoldDB" id="A0A852UZA8"/>
<evidence type="ECO:0000313" key="2">
    <source>
        <dbReference type="Proteomes" id="UP000576393"/>
    </source>
</evidence>
<proteinExistence type="predicted"/>
<accession>A0A852UZA8</accession>
<dbReference type="EMBL" id="JACCCO010000001">
    <property type="protein sequence ID" value="NYF40473.1"/>
    <property type="molecule type" value="Genomic_DNA"/>
</dbReference>
<sequence>MGLFFYVRLSTVIAGGLRAFASDVRRWLAGLLHSLKGSHPVPLKAMR</sequence>
<evidence type="ECO:0000313" key="1">
    <source>
        <dbReference type="EMBL" id="NYF40473.1"/>
    </source>
</evidence>
<reference evidence="1 2" key="1">
    <citation type="submission" date="2020-07" db="EMBL/GenBank/DDBJ databases">
        <title>Sequencing the genomes of 1000 actinobacteria strains.</title>
        <authorList>
            <person name="Klenk H.-P."/>
        </authorList>
    </citation>
    <scope>NUCLEOTIDE SEQUENCE [LARGE SCALE GENOMIC DNA]</scope>
    <source>
        <strain evidence="1 2">DSM 45763</strain>
    </source>
</reference>
<protein>
    <submittedName>
        <fullName evidence="1">Uncharacterized protein</fullName>
    </submittedName>
</protein>
<gene>
    <name evidence="1" type="ORF">HDA43_002632</name>
</gene>
<dbReference type="Proteomes" id="UP000576393">
    <property type="component" value="Unassembled WGS sequence"/>
</dbReference>
<comment type="caution">
    <text evidence="1">The sequence shown here is derived from an EMBL/GenBank/DDBJ whole genome shotgun (WGS) entry which is preliminary data.</text>
</comment>
<keyword evidence="2" id="KW-1185">Reference proteome</keyword>